<proteinExistence type="predicted"/>
<dbReference type="InterPro" id="IPR000192">
    <property type="entry name" value="Aminotrans_V_dom"/>
</dbReference>
<accession>A0A381UWG1</accession>
<feature type="domain" description="Aminotransferase class V" evidence="1">
    <location>
        <begin position="21"/>
        <end position="380"/>
    </location>
</feature>
<dbReference type="SUPFAM" id="SSF53383">
    <property type="entry name" value="PLP-dependent transferases"/>
    <property type="match status" value="1"/>
</dbReference>
<dbReference type="AlphaFoldDB" id="A0A381UWG1"/>
<dbReference type="PANTHER" id="PTHR43586:SF21">
    <property type="entry name" value="PYRIDOXAL PHOSPHATE (PLP)-DEPENDENT ASPARTATE AMINOTRANSFERASE SUPERFAMILY"/>
    <property type="match status" value="1"/>
</dbReference>
<evidence type="ECO:0000259" key="1">
    <source>
        <dbReference type="Pfam" id="PF00266"/>
    </source>
</evidence>
<dbReference type="Gene3D" id="3.40.640.10">
    <property type="entry name" value="Type I PLP-dependent aspartate aminotransferase-like (Major domain)"/>
    <property type="match status" value="1"/>
</dbReference>
<dbReference type="Gene3D" id="3.90.1150.10">
    <property type="entry name" value="Aspartate Aminotransferase, domain 1"/>
    <property type="match status" value="1"/>
</dbReference>
<organism evidence="2">
    <name type="scientific">marine metagenome</name>
    <dbReference type="NCBI Taxonomy" id="408172"/>
    <lineage>
        <taxon>unclassified sequences</taxon>
        <taxon>metagenomes</taxon>
        <taxon>ecological metagenomes</taxon>
    </lineage>
</organism>
<dbReference type="PANTHER" id="PTHR43586">
    <property type="entry name" value="CYSTEINE DESULFURASE"/>
    <property type="match status" value="1"/>
</dbReference>
<dbReference type="InterPro" id="IPR011340">
    <property type="entry name" value="Cys_dSase-rel"/>
</dbReference>
<reference evidence="2" key="1">
    <citation type="submission" date="2018-05" db="EMBL/GenBank/DDBJ databases">
        <authorList>
            <person name="Lanie J.A."/>
            <person name="Ng W.-L."/>
            <person name="Kazmierczak K.M."/>
            <person name="Andrzejewski T.M."/>
            <person name="Davidsen T.M."/>
            <person name="Wayne K.J."/>
            <person name="Tettelin H."/>
            <person name="Glass J.I."/>
            <person name="Rusch D."/>
            <person name="Podicherti R."/>
            <person name="Tsui H.-C.T."/>
            <person name="Winkler M.E."/>
        </authorList>
    </citation>
    <scope>NUCLEOTIDE SEQUENCE</scope>
</reference>
<gene>
    <name evidence="2" type="ORF">METZ01_LOCUS84935</name>
</gene>
<dbReference type="InterPro" id="IPR015421">
    <property type="entry name" value="PyrdxlP-dep_Trfase_major"/>
</dbReference>
<name>A0A381UWG1_9ZZZZ</name>
<dbReference type="EMBL" id="UINC01007215">
    <property type="protein sequence ID" value="SVA32081.1"/>
    <property type="molecule type" value="Genomic_DNA"/>
</dbReference>
<dbReference type="InterPro" id="IPR015422">
    <property type="entry name" value="PyrdxlP-dep_Trfase_small"/>
</dbReference>
<evidence type="ECO:0000313" key="2">
    <source>
        <dbReference type="EMBL" id="SVA32081.1"/>
    </source>
</evidence>
<dbReference type="InterPro" id="IPR015424">
    <property type="entry name" value="PyrdxlP-dep_Trfase"/>
</dbReference>
<dbReference type="NCBIfam" id="TIGR01976">
    <property type="entry name" value="am_tr_V_VC1184"/>
    <property type="match status" value="1"/>
</dbReference>
<feature type="non-terminal residue" evidence="2">
    <location>
        <position position="1"/>
    </location>
</feature>
<dbReference type="Pfam" id="PF00266">
    <property type="entry name" value="Aminotran_5"/>
    <property type="match status" value="1"/>
</dbReference>
<protein>
    <recommendedName>
        <fullName evidence="1">Aminotransferase class V domain-containing protein</fullName>
    </recommendedName>
</protein>
<sequence>VNDLHDIRDRFPGVTGEWARFDGPAGTQVVDAAIDAGAAWQRSGNNANSHGSFAAAVACDALVETVSTTMGELLGAGPGGMVFGPSTTSNMMALTRAIGRGLGPGDEIVCTTLDHDSNVSPWLLLARDTGATVRMAELDPTTGRLPVDAVTDLIGPATRWVAVTGSSNAVGTIPDTAAVTAAAHAVGARVVVDGVHLTPHHVVDVAAIGCDVFTTSSYKWYGPHAGVMWVEPDLLDSVDAYKVRPAPDSGPGRLQYGTPSWEALAGIDAAARFLLETGMDRIVAHEALRFARLLDGLHGIDGVRVVGPQDTVDRAPTLMFEVDGLPPVAVAERLATDRVAVWDGHNYAVEAMLPLGLDAEAGAVRAGISVYTTDDDVDRLLDALRDVAASG</sequence>